<dbReference type="Gene3D" id="2.60.40.10">
    <property type="entry name" value="Immunoglobulins"/>
    <property type="match status" value="1"/>
</dbReference>
<dbReference type="EMBL" id="JBHRTR010000022">
    <property type="protein sequence ID" value="MFC3227327.1"/>
    <property type="molecule type" value="Genomic_DNA"/>
</dbReference>
<feature type="domain" description="PKD" evidence="1">
    <location>
        <begin position="213"/>
        <end position="245"/>
    </location>
</feature>
<accession>A0ABV7KZB6</accession>
<dbReference type="InterPro" id="IPR054252">
    <property type="entry name" value="Pam3_gp18"/>
</dbReference>
<dbReference type="InterPro" id="IPR000601">
    <property type="entry name" value="PKD_dom"/>
</dbReference>
<reference evidence="3" key="1">
    <citation type="journal article" date="2019" name="Int. J. Syst. Evol. Microbiol.">
        <title>The Global Catalogue of Microorganisms (GCM) 10K type strain sequencing project: providing services to taxonomists for standard genome sequencing and annotation.</title>
        <authorList>
            <consortium name="The Broad Institute Genomics Platform"/>
            <consortium name="The Broad Institute Genome Sequencing Center for Infectious Disease"/>
            <person name="Wu L."/>
            <person name="Ma J."/>
        </authorList>
    </citation>
    <scope>NUCLEOTIDE SEQUENCE [LARGE SCALE GENOMIC DNA]</scope>
    <source>
        <strain evidence="3">KCTC 42964</strain>
    </source>
</reference>
<dbReference type="Proteomes" id="UP001595528">
    <property type="component" value="Unassembled WGS sequence"/>
</dbReference>
<dbReference type="RefSeq" id="WP_379899550.1">
    <property type="nucleotide sequence ID" value="NZ_JBHRTR010000022.1"/>
</dbReference>
<evidence type="ECO:0000313" key="2">
    <source>
        <dbReference type="EMBL" id="MFC3227327.1"/>
    </source>
</evidence>
<keyword evidence="3" id="KW-1185">Reference proteome</keyword>
<evidence type="ECO:0000259" key="1">
    <source>
        <dbReference type="PROSITE" id="PS50093"/>
    </source>
</evidence>
<dbReference type="InterPro" id="IPR035986">
    <property type="entry name" value="PKD_dom_sf"/>
</dbReference>
<proteinExistence type="predicted"/>
<sequence>MQVLAWRAFSAFRQSVLLGDRRFIVEVKWNASRTYWTLDLRTAADELIIAGLKLIAGVPVLHKYQDPRLPDGQLVAVDLSLPTGRIGLEDIPDSAILAYFDPGEPWFETVWTWWDTLQGRLNAPLQIPPPADPPFLWPLVANDLTMGPVELEQPALTQVYMLTADDLTMGAVDLGAPVLPDPAAMILEVNTLLESGTQVTIPLGGAGVNVNIDWGDGSDDDYTTSGNKTHTYGAEGTYSIVITGTLARFGLASPLDANYANVAKIVGCSQWGNLGLTILVGAFKGAANLQYMPPDLPSTATNLAGLLRLCSSFSGDLSGWDTSNITDMSYMLQGTTSFDGTGVANFDLSSLASAGALTFFAQSTSFSTPNYAALLIAWEAAKAGYRTDLTPSFGGSEYSAGAAAAARAALVSYGWTITDGGPA</sequence>
<dbReference type="SUPFAM" id="SSF49299">
    <property type="entry name" value="PKD domain"/>
    <property type="match status" value="1"/>
</dbReference>
<evidence type="ECO:0000313" key="3">
    <source>
        <dbReference type="Proteomes" id="UP001595528"/>
    </source>
</evidence>
<dbReference type="InterPro" id="IPR005046">
    <property type="entry name" value="DUF285"/>
</dbReference>
<dbReference type="Pfam" id="PF22479">
    <property type="entry name" value="Pam3_gp18"/>
    <property type="match status" value="1"/>
</dbReference>
<name>A0ABV7KZB6_9PROT</name>
<dbReference type="PROSITE" id="PS50093">
    <property type="entry name" value="PKD"/>
    <property type="match status" value="1"/>
</dbReference>
<dbReference type="InterPro" id="IPR013783">
    <property type="entry name" value="Ig-like_fold"/>
</dbReference>
<organism evidence="2 3">
    <name type="scientific">Marinibaculum pumilum</name>
    <dbReference type="NCBI Taxonomy" id="1766165"/>
    <lineage>
        <taxon>Bacteria</taxon>
        <taxon>Pseudomonadati</taxon>
        <taxon>Pseudomonadota</taxon>
        <taxon>Alphaproteobacteria</taxon>
        <taxon>Rhodospirillales</taxon>
        <taxon>Rhodospirillaceae</taxon>
        <taxon>Marinibaculum</taxon>
    </lineage>
</organism>
<dbReference type="Pfam" id="PF03382">
    <property type="entry name" value="DUF285"/>
    <property type="match status" value="1"/>
</dbReference>
<gene>
    <name evidence="2" type="ORF">ACFOGJ_08810</name>
</gene>
<protein>
    <submittedName>
        <fullName evidence="2">Phage baseplate plug protein</fullName>
    </submittedName>
</protein>
<comment type="caution">
    <text evidence="2">The sequence shown here is derived from an EMBL/GenBank/DDBJ whole genome shotgun (WGS) entry which is preliminary data.</text>
</comment>